<dbReference type="CDD" id="cd01610">
    <property type="entry name" value="PAP2_like"/>
    <property type="match status" value="1"/>
</dbReference>
<dbReference type="EMBL" id="VOXD01000002">
    <property type="protein sequence ID" value="TXF91351.1"/>
    <property type="molecule type" value="Genomic_DNA"/>
</dbReference>
<feature type="transmembrane region" description="Helical" evidence="1">
    <location>
        <begin position="199"/>
        <end position="215"/>
    </location>
</feature>
<accession>A0A5C7FT92</accession>
<keyword evidence="4" id="KW-1185">Reference proteome</keyword>
<evidence type="ECO:0000259" key="2">
    <source>
        <dbReference type="SMART" id="SM00014"/>
    </source>
</evidence>
<dbReference type="InterPro" id="IPR036938">
    <property type="entry name" value="PAP2/HPO_sf"/>
</dbReference>
<feature type="domain" description="Phosphatidic acid phosphatase type 2/haloperoxidase" evidence="2">
    <location>
        <begin position="121"/>
        <end position="241"/>
    </location>
</feature>
<keyword evidence="1" id="KW-1133">Transmembrane helix</keyword>
<evidence type="ECO:0000256" key="1">
    <source>
        <dbReference type="SAM" id="Phobius"/>
    </source>
</evidence>
<dbReference type="SUPFAM" id="SSF48317">
    <property type="entry name" value="Acid phosphatase/Vanadium-dependent haloperoxidase"/>
    <property type="match status" value="1"/>
</dbReference>
<dbReference type="RefSeq" id="WP_147928890.1">
    <property type="nucleotide sequence ID" value="NZ_VOXD01000002.1"/>
</dbReference>
<dbReference type="PROSITE" id="PS51257">
    <property type="entry name" value="PROKAR_LIPOPROTEIN"/>
    <property type="match status" value="1"/>
</dbReference>
<feature type="transmembrane region" description="Helical" evidence="1">
    <location>
        <begin position="222"/>
        <end position="243"/>
    </location>
</feature>
<dbReference type="Pfam" id="PF01569">
    <property type="entry name" value="PAP2"/>
    <property type="match status" value="1"/>
</dbReference>
<dbReference type="Proteomes" id="UP000321907">
    <property type="component" value="Unassembled WGS sequence"/>
</dbReference>
<dbReference type="PANTHER" id="PTHR14969">
    <property type="entry name" value="SPHINGOSINE-1-PHOSPHATE PHOSPHOHYDROLASE"/>
    <property type="match status" value="1"/>
</dbReference>
<organism evidence="3 4">
    <name type="scientific">Neolewinella aurantiaca</name>
    <dbReference type="NCBI Taxonomy" id="2602767"/>
    <lineage>
        <taxon>Bacteria</taxon>
        <taxon>Pseudomonadati</taxon>
        <taxon>Bacteroidota</taxon>
        <taxon>Saprospiria</taxon>
        <taxon>Saprospirales</taxon>
        <taxon>Lewinellaceae</taxon>
        <taxon>Neolewinella</taxon>
    </lineage>
</organism>
<dbReference type="AlphaFoldDB" id="A0A5C7FT92"/>
<sequence length="249" mass="27224">MTTRYTFPSLLLLILLFISCCLPAQGLRPYNPSNATNGILLGLGGSITVGSMLIDRKVVPMSELEVKGLDAANIWPVDRFSLRHLSFEADEFTDKLLLTGFAGPFFLMLDKTGRDNFDEMAMIVFQGALLNSALINLTKSTVKRARPYNYNPDAPLDLKLRKSSRYSFYSGHVATAAYFSFTTAQLYSDLHPNGKARPYIWAAAGMIPAAVAYGRMRAGKHFFTDVLIGFAAGTAIALTVPALHRAGGE</sequence>
<gene>
    <name evidence="3" type="ORF">FUA23_01245</name>
</gene>
<dbReference type="InterPro" id="IPR000326">
    <property type="entry name" value="PAP2/HPO"/>
</dbReference>
<keyword evidence="1" id="KW-0472">Membrane</keyword>
<dbReference type="PANTHER" id="PTHR14969:SF13">
    <property type="entry name" value="AT30094P"/>
    <property type="match status" value="1"/>
</dbReference>
<name>A0A5C7FT92_9BACT</name>
<evidence type="ECO:0000313" key="4">
    <source>
        <dbReference type="Proteomes" id="UP000321907"/>
    </source>
</evidence>
<keyword evidence="1" id="KW-0812">Transmembrane</keyword>
<proteinExistence type="predicted"/>
<protein>
    <submittedName>
        <fullName evidence="3">Phosphatase PAP2 family protein</fullName>
    </submittedName>
</protein>
<comment type="caution">
    <text evidence="3">The sequence shown here is derived from an EMBL/GenBank/DDBJ whole genome shotgun (WGS) entry which is preliminary data.</text>
</comment>
<reference evidence="3 4" key="1">
    <citation type="submission" date="2019-08" db="EMBL/GenBank/DDBJ databases">
        <title>Lewinella sp. strain SSH13 Genome sequencing and assembly.</title>
        <authorList>
            <person name="Kim I."/>
        </authorList>
    </citation>
    <scope>NUCLEOTIDE SEQUENCE [LARGE SCALE GENOMIC DNA]</scope>
    <source>
        <strain evidence="3 4">SSH13</strain>
    </source>
</reference>
<dbReference type="Gene3D" id="1.20.144.10">
    <property type="entry name" value="Phosphatidic acid phosphatase type 2/haloperoxidase"/>
    <property type="match status" value="1"/>
</dbReference>
<feature type="transmembrane region" description="Helical" evidence="1">
    <location>
        <begin position="36"/>
        <end position="54"/>
    </location>
</feature>
<dbReference type="SMART" id="SM00014">
    <property type="entry name" value="acidPPc"/>
    <property type="match status" value="1"/>
</dbReference>
<dbReference type="OrthoDB" id="9773582at2"/>
<evidence type="ECO:0000313" key="3">
    <source>
        <dbReference type="EMBL" id="TXF91351.1"/>
    </source>
</evidence>
<feature type="transmembrane region" description="Helical" evidence="1">
    <location>
        <begin position="166"/>
        <end position="187"/>
    </location>
</feature>